<evidence type="ECO:0000313" key="1">
    <source>
        <dbReference type="EMBL" id="QDU18853.1"/>
    </source>
</evidence>
<dbReference type="Gene3D" id="3.30.1390.10">
    <property type="match status" value="1"/>
</dbReference>
<sequence length="78" mass="8899">MSFPRYKVFLHRPADRGLMAVVRAVVDLTRFAAAEAEFRMWEAFHRGRAVVLVTHLERAELYVEQFAARGLPASIEPA</sequence>
<dbReference type="OrthoDB" id="286350at2"/>
<dbReference type="RefSeq" id="WP_145234418.1">
    <property type="nucleotide sequence ID" value="NZ_CP036273.1"/>
</dbReference>
<name>A0A517XMX5_9BACT</name>
<reference evidence="1 2" key="1">
    <citation type="submission" date="2019-02" db="EMBL/GenBank/DDBJ databases">
        <title>Deep-cultivation of Planctomycetes and their phenomic and genomic characterization uncovers novel biology.</title>
        <authorList>
            <person name="Wiegand S."/>
            <person name="Jogler M."/>
            <person name="Boedeker C."/>
            <person name="Pinto D."/>
            <person name="Vollmers J."/>
            <person name="Rivas-Marin E."/>
            <person name="Kohn T."/>
            <person name="Peeters S.H."/>
            <person name="Heuer A."/>
            <person name="Rast P."/>
            <person name="Oberbeckmann S."/>
            <person name="Bunk B."/>
            <person name="Jeske O."/>
            <person name="Meyerdierks A."/>
            <person name="Storesund J.E."/>
            <person name="Kallscheuer N."/>
            <person name="Luecker S."/>
            <person name="Lage O.M."/>
            <person name="Pohl T."/>
            <person name="Merkel B.J."/>
            <person name="Hornburger P."/>
            <person name="Mueller R.-W."/>
            <person name="Bruemmer F."/>
            <person name="Labrenz M."/>
            <person name="Spormann A.M."/>
            <person name="Op den Camp H."/>
            <person name="Overmann J."/>
            <person name="Amann R."/>
            <person name="Jetten M.S.M."/>
            <person name="Mascher T."/>
            <person name="Medema M.H."/>
            <person name="Devos D.P."/>
            <person name="Kaster A.-K."/>
            <person name="Ovreas L."/>
            <person name="Rohde M."/>
            <person name="Galperin M.Y."/>
            <person name="Jogler C."/>
        </authorList>
    </citation>
    <scope>NUCLEOTIDE SEQUENCE [LARGE SCALE GENOMIC DNA]</scope>
    <source>
        <strain evidence="1 2">ETA_A1</strain>
    </source>
</reference>
<evidence type="ECO:0000313" key="2">
    <source>
        <dbReference type="Proteomes" id="UP000319576"/>
    </source>
</evidence>
<proteinExistence type="predicted"/>
<dbReference type="KEGG" id="uli:ETAA1_07490"/>
<dbReference type="EMBL" id="CP036273">
    <property type="protein sequence ID" value="QDU18853.1"/>
    <property type="molecule type" value="Genomic_DNA"/>
</dbReference>
<dbReference type="SUPFAM" id="SSF54736">
    <property type="entry name" value="ClpS-like"/>
    <property type="match status" value="1"/>
</dbReference>
<dbReference type="Proteomes" id="UP000319576">
    <property type="component" value="Chromosome"/>
</dbReference>
<dbReference type="AlphaFoldDB" id="A0A517XMX5"/>
<keyword evidence="2" id="KW-1185">Reference proteome</keyword>
<accession>A0A517XMX5</accession>
<protein>
    <submittedName>
        <fullName evidence="1">Uncharacterized protein</fullName>
    </submittedName>
</protein>
<dbReference type="InterPro" id="IPR014719">
    <property type="entry name" value="Ribosomal_bL12_C/ClpS-like"/>
</dbReference>
<organism evidence="1 2">
    <name type="scientific">Urbifossiella limnaea</name>
    <dbReference type="NCBI Taxonomy" id="2528023"/>
    <lineage>
        <taxon>Bacteria</taxon>
        <taxon>Pseudomonadati</taxon>
        <taxon>Planctomycetota</taxon>
        <taxon>Planctomycetia</taxon>
        <taxon>Gemmatales</taxon>
        <taxon>Gemmataceae</taxon>
        <taxon>Urbifossiella</taxon>
    </lineage>
</organism>
<gene>
    <name evidence="1" type="ORF">ETAA1_07490</name>
</gene>